<dbReference type="Gene3D" id="3.10.180.10">
    <property type="entry name" value="2,3-Dihydroxybiphenyl 1,2-Dioxygenase, domain 1"/>
    <property type="match status" value="1"/>
</dbReference>
<protein>
    <submittedName>
        <fullName evidence="2">VOC family protein</fullName>
    </submittedName>
</protein>
<dbReference type="RefSeq" id="WP_260069974.1">
    <property type="nucleotide sequence ID" value="NZ_CBCSKM010000023.1"/>
</dbReference>
<evidence type="ECO:0000313" key="2">
    <source>
        <dbReference type="EMBL" id="MEA3569507.1"/>
    </source>
</evidence>
<evidence type="ECO:0000313" key="3">
    <source>
        <dbReference type="Proteomes" id="UP001292216"/>
    </source>
</evidence>
<dbReference type="SUPFAM" id="SSF54593">
    <property type="entry name" value="Glyoxalase/Bleomycin resistance protein/Dihydroxybiphenyl dioxygenase"/>
    <property type="match status" value="1"/>
</dbReference>
<gene>
    <name evidence="2" type="ORF">U9M73_05785</name>
</gene>
<comment type="caution">
    <text evidence="2">The sequence shown here is derived from an EMBL/GenBank/DDBJ whole genome shotgun (WGS) entry which is preliminary data.</text>
</comment>
<dbReference type="InterPro" id="IPR037523">
    <property type="entry name" value="VOC_core"/>
</dbReference>
<dbReference type="PANTHER" id="PTHR36503:SF2">
    <property type="entry name" value="BLR2408 PROTEIN"/>
    <property type="match status" value="1"/>
</dbReference>
<keyword evidence="3" id="KW-1185">Reference proteome</keyword>
<dbReference type="Proteomes" id="UP001292216">
    <property type="component" value="Unassembled WGS sequence"/>
</dbReference>
<accession>A0ABU5PI93</accession>
<dbReference type="InterPro" id="IPR053863">
    <property type="entry name" value="Glyoxy/Ble-like_N"/>
</dbReference>
<dbReference type="Pfam" id="PF22677">
    <property type="entry name" value="Ble-like_N"/>
    <property type="match status" value="1"/>
</dbReference>
<sequence length="138" mass="15456">MAVSLSNIFVNLPVKDLQRSMNFFQSIGFEFNPQFSDEKAACLVIGPNIFAMLLTEEYFKSFTKKEIPDTTGQSEVIVALSAESRDQVDEIVNKALASGGKPYSDPVDHGFMYTWSFQDPDSHLWEIVFMDSSAVPSE</sequence>
<name>A0ABU5PI93_9BACL</name>
<proteinExistence type="predicted"/>
<dbReference type="InterPro" id="IPR029068">
    <property type="entry name" value="Glyas_Bleomycin-R_OHBP_Dase"/>
</dbReference>
<reference evidence="2 3" key="1">
    <citation type="submission" date="2023-12" db="EMBL/GenBank/DDBJ databases">
        <title>Whole genome sequencing of Paenibacillus phoenicis isolated from the Phoenix Mars Lander spacecraft assembly facility.</title>
        <authorList>
            <person name="Garcia A."/>
            <person name="Venkateswaran K."/>
        </authorList>
    </citation>
    <scope>NUCLEOTIDE SEQUENCE [LARGE SCALE GENOMIC DNA]</scope>
    <source>
        <strain evidence="2 3">3PO2SA</strain>
    </source>
</reference>
<feature type="domain" description="VOC" evidence="1">
    <location>
        <begin position="6"/>
        <end position="130"/>
    </location>
</feature>
<organism evidence="2 3">
    <name type="scientific">Paenibacillus phoenicis</name>
    <dbReference type="NCBI Taxonomy" id="554117"/>
    <lineage>
        <taxon>Bacteria</taxon>
        <taxon>Bacillati</taxon>
        <taxon>Bacillota</taxon>
        <taxon>Bacilli</taxon>
        <taxon>Bacillales</taxon>
        <taxon>Paenibacillaceae</taxon>
        <taxon>Paenibacillus</taxon>
    </lineage>
</organism>
<evidence type="ECO:0000259" key="1">
    <source>
        <dbReference type="PROSITE" id="PS51819"/>
    </source>
</evidence>
<dbReference type="EMBL" id="JAYERP010000001">
    <property type="protein sequence ID" value="MEA3569507.1"/>
    <property type="molecule type" value="Genomic_DNA"/>
</dbReference>
<dbReference type="PROSITE" id="PS51819">
    <property type="entry name" value="VOC"/>
    <property type="match status" value="1"/>
</dbReference>
<dbReference type="PANTHER" id="PTHR36503">
    <property type="entry name" value="BLR2520 PROTEIN"/>
    <property type="match status" value="1"/>
</dbReference>